<dbReference type="Proteomes" id="UP000037551">
    <property type="component" value="Unassembled WGS sequence"/>
</dbReference>
<feature type="compositionally biased region" description="Basic and acidic residues" evidence="1">
    <location>
        <begin position="38"/>
        <end position="58"/>
    </location>
</feature>
<comment type="caution">
    <text evidence="2">The sequence shown here is derived from an EMBL/GenBank/DDBJ whole genome shotgun (WGS) entry which is preliminary data.</text>
</comment>
<protein>
    <submittedName>
        <fullName evidence="2">Uncharacterized protein</fullName>
    </submittedName>
</protein>
<dbReference type="AlphaFoldDB" id="A0A0J8FPF0"/>
<dbReference type="EMBL" id="LFMW01000043">
    <property type="protein sequence ID" value="KMT52105.1"/>
    <property type="molecule type" value="Genomic_DNA"/>
</dbReference>
<evidence type="ECO:0000313" key="2">
    <source>
        <dbReference type="EMBL" id="KMT52105.1"/>
    </source>
</evidence>
<keyword evidence="3" id="KW-1185">Reference proteome</keyword>
<reference evidence="2 3" key="1">
    <citation type="submission" date="2015-06" db="EMBL/GenBank/DDBJ databases">
        <title>Draft genome sequence of an Antarctic Pseudomonas sp. strain KG01 with full potential for biotechnological applications.</title>
        <authorList>
            <person name="Pavlov M.S."/>
            <person name="Lira F."/>
            <person name="Martinez J.L."/>
            <person name="Marshall S.H."/>
        </authorList>
    </citation>
    <scope>NUCLEOTIDE SEQUENCE [LARGE SCALE GENOMIC DNA]</scope>
    <source>
        <strain evidence="2 3">KG01</strain>
    </source>
</reference>
<evidence type="ECO:0000313" key="3">
    <source>
        <dbReference type="Proteomes" id="UP000037551"/>
    </source>
</evidence>
<organism evidence="2 3">
    <name type="scientific">Pseudomonas fildesensis</name>
    <dbReference type="NCBI Taxonomy" id="1674920"/>
    <lineage>
        <taxon>Bacteria</taxon>
        <taxon>Pseudomonadati</taxon>
        <taxon>Pseudomonadota</taxon>
        <taxon>Gammaproteobacteria</taxon>
        <taxon>Pseudomonadales</taxon>
        <taxon>Pseudomonadaceae</taxon>
        <taxon>Pseudomonas</taxon>
    </lineage>
</organism>
<feature type="region of interest" description="Disordered" evidence="1">
    <location>
        <begin position="1"/>
        <end position="90"/>
    </location>
</feature>
<dbReference type="InterPro" id="IPR020134">
    <property type="entry name" value="Phage_T7-like_6.7"/>
</dbReference>
<proteinExistence type="predicted"/>
<dbReference type="STRING" id="1674920.ACR52_28895"/>
<accession>A0A0J8FPF0</accession>
<sequence length="90" mass="9292">MCFSSKAKQPKVDPSTIAAPAPVMEEPPKGVEFGDGSDSDKSETTDGIKDLKIKKEDQGDGTPAAAVAKDTGLAKKATSSSSVKRALKRG</sequence>
<evidence type="ECO:0000256" key="1">
    <source>
        <dbReference type="SAM" id="MobiDB-lite"/>
    </source>
</evidence>
<dbReference type="Pfam" id="PF17570">
    <property type="entry name" value="T7-like_gp67"/>
    <property type="match status" value="1"/>
</dbReference>
<dbReference type="PATRIC" id="fig|1674920.3.peg.5916"/>
<name>A0A0J8FPF0_9PSED</name>
<dbReference type="RefSeq" id="WP_048731862.1">
    <property type="nucleotide sequence ID" value="NZ_LFMW01000043.1"/>
</dbReference>
<gene>
    <name evidence="2" type="ORF">ACR52_28895</name>
</gene>